<dbReference type="Pfam" id="PF23023">
    <property type="entry name" value="Anti-Pycsar_Apyc1"/>
    <property type="match status" value="1"/>
</dbReference>
<sequence length="236" mass="26609">MPLKFFGRGSAFADAHNSAFFIENNELVIIDCPASTFQKVKRMEWEKFDNIFILITHTHGDHAGGVGMMLQFVWFASLMKKRVTVVAPSDEVREDLTILLNRIEGCEPEWYDITTADCLQKSWFVKSVPTTHSSTLAGKCFGYRLKINGRNVVYTGDTATLCPFLPLLSEGSFLYAEAATFRSDVHLYLEDVLPTFEKLTADGVRVCLMHLDREDVVKKVIAGKNITLAPLYENDI</sequence>
<evidence type="ECO:0000313" key="2">
    <source>
        <dbReference type="EMBL" id="EGC04306.1"/>
    </source>
</evidence>
<organism evidence="2 3">
    <name type="scientific">Ruminococcus albus 8</name>
    <dbReference type="NCBI Taxonomy" id="246199"/>
    <lineage>
        <taxon>Bacteria</taxon>
        <taxon>Bacillati</taxon>
        <taxon>Bacillota</taxon>
        <taxon>Clostridia</taxon>
        <taxon>Eubacteriales</taxon>
        <taxon>Oscillospiraceae</taxon>
        <taxon>Ruminococcus</taxon>
    </lineage>
</organism>
<dbReference type="PANTHER" id="PTHR46018">
    <property type="entry name" value="ZINC PHOSPHODIESTERASE ELAC PROTEIN 1"/>
    <property type="match status" value="1"/>
</dbReference>
<proteinExistence type="predicted"/>
<dbReference type="OrthoDB" id="9803916at2"/>
<reference evidence="2 3" key="1">
    <citation type="submission" date="2011-02" db="EMBL/GenBank/DDBJ databases">
        <authorList>
            <person name="Nelson K.E."/>
            <person name="Sutton G."/>
            <person name="Torralba M."/>
            <person name="Durkin S."/>
            <person name="Harkins D."/>
            <person name="Montgomery R."/>
            <person name="Ziemer C."/>
            <person name="Klaassens E."/>
            <person name="Ocuiv P."/>
            <person name="Morrison M."/>
        </authorList>
    </citation>
    <scope>NUCLEOTIDE SEQUENCE [LARGE SCALE GENOMIC DNA]</scope>
    <source>
        <strain evidence="2 3">8</strain>
    </source>
</reference>
<dbReference type="InterPro" id="IPR001279">
    <property type="entry name" value="Metallo-B-lactamas"/>
</dbReference>
<dbReference type="Proteomes" id="UP000004259">
    <property type="component" value="Unassembled WGS sequence"/>
</dbReference>
<comment type="caution">
    <text evidence="2">The sequence shown here is derived from an EMBL/GenBank/DDBJ whole genome shotgun (WGS) entry which is preliminary data.</text>
</comment>
<dbReference type="SUPFAM" id="SSF56281">
    <property type="entry name" value="Metallo-hydrolase/oxidoreductase"/>
    <property type="match status" value="1"/>
</dbReference>
<keyword evidence="3" id="KW-1185">Reference proteome</keyword>
<evidence type="ECO:0000259" key="1">
    <source>
        <dbReference type="SMART" id="SM00849"/>
    </source>
</evidence>
<evidence type="ECO:0000313" key="3">
    <source>
        <dbReference type="Proteomes" id="UP000004259"/>
    </source>
</evidence>
<protein>
    <submittedName>
        <fullName evidence="2">Metallo-beta-lactamase domain protein</fullName>
    </submittedName>
</protein>
<dbReference type="GO" id="GO:0042781">
    <property type="term" value="F:3'-tRNA processing endoribonuclease activity"/>
    <property type="evidence" value="ECO:0007669"/>
    <property type="project" value="TreeGrafter"/>
</dbReference>
<dbReference type="AlphaFoldDB" id="E9S8V8"/>
<dbReference type="EMBL" id="ADKM02000031">
    <property type="protein sequence ID" value="EGC04306.1"/>
    <property type="molecule type" value="Genomic_DNA"/>
</dbReference>
<dbReference type="Gene3D" id="3.60.15.10">
    <property type="entry name" value="Ribonuclease Z/Hydroxyacylglutathione hydrolase-like"/>
    <property type="match status" value="1"/>
</dbReference>
<dbReference type="SMART" id="SM00849">
    <property type="entry name" value="Lactamase_B"/>
    <property type="match status" value="1"/>
</dbReference>
<gene>
    <name evidence="2" type="ORF">CUS_5603</name>
</gene>
<dbReference type="InterPro" id="IPR036866">
    <property type="entry name" value="RibonucZ/Hydroxyglut_hydro"/>
</dbReference>
<dbReference type="RefSeq" id="WP_002847460.1">
    <property type="nucleotide sequence ID" value="NZ_ADKM02000031.1"/>
</dbReference>
<dbReference type="eggNOG" id="COG1234">
    <property type="taxonomic scope" value="Bacteria"/>
</dbReference>
<dbReference type="STRING" id="246199.CUS_5603"/>
<feature type="domain" description="Metallo-beta-lactamase" evidence="1">
    <location>
        <begin position="16"/>
        <end position="196"/>
    </location>
</feature>
<accession>E9S8V8</accession>
<dbReference type="PANTHER" id="PTHR46018:SF7">
    <property type="entry name" value="RIBONUCLEASE Z"/>
    <property type="match status" value="1"/>
</dbReference>
<name>E9S8V8_RUMAL</name>